<dbReference type="InterPro" id="IPR038248">
    <property type="entry name" value="Dicer_dimer_sf"/>
</dbReference>
<accession>A0AAQ4DBH9</accession>
<feature type="non-terminal residue" evidence="4">
    <location>
        <position position="162"/>
    </location>
</feature>
<dbReference type="PANTHER" id="PTHR14950:SF37">
    <property type="entry name" value="ENDORIBONUCLEASE DICER"/>
    <property type="match status" value="1"/>
</dbReference>
<dbReference type="GO" id="GO:0004525">
    <property type="term" value="F:ribonuclease III activity"/>
    <property type="evidence" value="ECO:0007669"/>
    <property type="project" value="TreeGrafter"/>
</dbReference>
<evidence type="ECO:0000313" key="5">
    <source>
        <dbReference type="Proteomes" id="UP001321473"/>
    </source>
</evidence>
<feature type="domain" description="Dicer dsRNA-binding fold" evidence="3">
    <location>
        <begin position="1"/>
        <end position="71"/>
    </location>
</feature>
<keyword evidence="1" id="KW-0378">Hydrolase</keyword>
<dbReference type="GO" id="GO:0003723">
    <property type="term" value="F:RNA binding"/>
    <property type="evidence" value="ECO:0007669"/>
    <property type="project" value="UniProtKB-UniRule"/>
</dbReference>
<dbReference type="GO" id="GO:0006309">
    <property type="term" value="P:apoptotic DNA fragmentation"/>
    <property type="evidence" value="ECO:0007669"/>
    <property type="project" value="TreeGrafter"/>
</dbReference>
<dbReference type="EMBL" id="JARKHS020032555">
    <property type="protein sequence ID" value="KAK8759819.1"/>
    <property type="molecule type" value="Genomic_DNA"/>
</dbReference>
<dbReference type="InterPro" id="IPR005034">
    <property type="entry name" value="Dicer_dimerisation"/>
</dbReference>
<evidence type="ECO:0000259" key="3">
    <source>
        <dbReference type="PROSITE" id="PS51327"/>
    </source>
</evidence>
<name>A0AAQ4DBH9_AMBAM</name>
<dbReference type="GO" id="GO:0030422">
    <property type="term" value="P:siRNA processing"/>
    <property type="evidence" value="ECO:0007669"/>
    <property type="project" value="TreeGrafter"/>
</dbReference>
<dbReference type="AlphaFoldDB" id="A0AAQ4DBH9"/>
<evidence type="ECO:0000256" key="2">
    <source>
        <dbReference type="PROSITE-ProRule" id="PRU00657"/>
    </source>
</evidence>
<dbReference type="GO" id="GO:0031054">
    <property type="term" value="P:pre-miRNA processing"/>
    <property type="evidence" value="ECO:0007669"/>
    <property type="project" value="TreeGrafter"/>
</dbReference>
<evidence type="ECO:0000256" key="1">
    <source>
        <dbReference type="ARBA" id="ARBA00022801"/>
    </source>
</evidence>
<comment type="caution">
    <text evidence="4">The sequence shown here is derived from an EMBL/GenBank/DDBJ whole genome shotgun (WGS) entry which is preliminary data.</text>
</comment>
<keyword evidence="5" id="KW-1185">Reference proteome</keyword>
<protein>
    <recommendedName>
        <fullName evidence="3">Dicer dsRNA-binding fold domain-containing protein</fullName>
    </recommendedName>
</protein>
<dbReference type="GO" id="GO:0070578">
    <property type="term" value="C:RISC-loading complex"/>
    <property type="evidence" value="ECO:0007669"/>
    <property type="project" value="TreeGrafter"/>
</dbReference>
<dbReference type="PANTHER" id="PTHR14950">
    <property type="entry name" value="DICER-RELATED"/>
    <property type="match status" value="1"/>
</dbReference>
<organism evidence="4 5">
    <name type="scientific">Amblyomma americanum</name>
    <name type="common">Lone star tick</name>
    <dbReference type="NCBI Taxonomy" id="6943"/>
    <lineage>
        <taxon>Eukaryota</taxon>
        <taxon>Metazoa</taxon>
        <taxon>Ecdysozoa</taxon>
        <taxon>Arthropoda</taxon>
        <taxon>Chelicerata</taxon>
        <taxon>Arachnida</taxon>
        <taxon>Acari</taxon>
        <taxon>Parasitiformes</taxon>
        <taxon>Ixodida</taxon>
        <taxon>Ixodoidea</taxon>
        <taxon>Ixodidae</taxon>
        <taxon>Amblyomminae</taxon>
        <taxon>Amblyomma</taxon>
    </lineage>
</organism>
<dbReference type="PROSITE" id="PS51327">
    <property type="entry name" value="DICER_DSRBF"/>
    <property type="match status" value="1"/>
</dbReference>
<dbReference type="Proteomes" id="UP001321473">
    <property type="component" value="Unassembled WGS sequence"/>
</dbReference>
<reference evidence="4 5" key="1">
    <citation type="journal article" date="2023" name="Arcadia Sci">
        <title>De novo assembly of a long-read Amblyomma americanum tick genome.</title>
        <authorList>
            <person name="Chou S."/>
            <person name="Poskanzer K.E."/>
            <person name="Rollins M."/>
            <person name="Thuy-Boun P.S."/>
        </authorList>
    </citation>
    <scope>NUCLEOTIDE SEQUENCE [LARGE SCALE GENOMIC DNA]</scope>
    <source>
        <strain evidence="4">F_SG_1</strain>
        <tissue evidence="4">Salivary glands</tissue>
    </source>
</reference>
<dbReference type="GO" id="GO:0004530">
    <property type="term" value="F:deoxyribonuclease I activity"/>
    <property type="evidence" value="ECO:0007669"/>
    <property type="project" value="TreeGrafter"/>
</dbReference>
<keyword evidence="2" id="KW-0694">RNA-binding</keyword>
<dbReference type="Gene3D" id="3.30.160.380">
    <property type="entry name" value="Dicer dimerisation domain"/>
    <property type="match status" value="1"/>
</dbReference>
<gene>
    <name evidence="4" type="ORF">V5799_028914</name>
</gene>
<dbReference type="GO" id="GO:0005737">
    <property type="term" value="C:cytoplasm"/>
    <property type="evidence" value="ECO:0007669"/>
    <property type="project" value="TreeGrafter"/>
</dbReference>
<evidence type="ECO:0000313" key="4">
    <source>
        <dbReference type="EMBL" id="KAK8759819.1"/>
    </source>
</evidence>
<dbReference type="GO" id="GO:0005634">
    <property type="term" value="C:nucleus"/>
    <property type="evidence" value="ECO:0007669"/>
    <property type="project" value="TreeGrafter"/>
</dbReference>
<dbReference type="Pfam" id="PF03368">
    <property type="entry name" value="Dicer_dimer"/>
    <property type="match status" value="1"/>
</dbReference>
<proteinExistence type="predicted"/>
<sequence length="162" mass="18584">MTTLHIDDKELFVCTVYLPMTSPLKEGIRGRAMETKRYAKMAAALETCRRLHLIGEFDSNLLPMKRVLSVIDGYDDVAFDDDLPPGTAKPGSKKRRRTYQKKVCKLFSKARVLVPGRYRLHVLTSELVSVASELQNWRQEKVFDPQDCPLWFGLLLHDDMPS</sequence>